<gene>
    <name evidence="2" type="ORF">TVD_04345</name>
</gene>
<dbReference type="AlphaFoldDB" id="A0A0G3G5B1"/>
<evidence type="ECO:0000259" key="1">
    <source>
        <dbReference type="Pfam" id="PF10108"/>
    </source>
</evidence>
<dbReference type="InterPro" id="IPR012337">
    <property type="entry name" value="RNaseH-like_sf"/>
</dbReference>
<name>A0A0G3G5B1_9GAMM</name>
<keyword evidence="2" id="KW-0269">Exonuclease</keyword>
<dbReference type="InterPro" id="IPR019288">
    <property type="entry name" value="3'-5'_exonuclease_PolB-like"/>
</dbReference>
<dbReference type="RefSeq" id="WP_047250905.1">
    <property type="nucleotide sequence ID" value="NZ_CP011367.1"/>
</dbReference>
<dbReference type="STRING" id="106634.TVD_04345"/>
<dbReference type="EMBL" id="CP011367">
    <property type="protein sequence ID" value="AKJ94647.1"/>
    <property type="molecule type" value="Genomic_DNA"/>
</dbReference>
<dbReference type="Gene3D" id="3.30.420.10">
    <property type="entry name" value="Ribonuclease H-like superfamily/Ribonuclease H"/>
    <property type="match status" value="1"/>
</dbReference>
<dbReference type="Proteomes" id="UP000064201">
    <property type="component" value="Chromosome"/>
</dbReference>
<dbReference type="GO" id="GO:0003676">
    <property type="term" value="F:nucleic acid binding"/>
    <property type="evidence" value="ECO:0007669"/>
    <property type="project" value="InterPro"/>
</dbReference>
<evidence type="ECO:0000313" key="3">
    <source>
        <dbReference type="Proteomes" id="UP000064201"/>
    </source>
</evidence>
<dbReference type="GO" id="GO:0004527">
    <property type="term" value="F:exonuclease activity"/>
    <property type="evidence" value="ECO:0007669"/>
    <property type="project" value="UniProtKB-KW"/>
</dbReference>
<protein>
    <submittedName>
        <fullName evidence="2">3'-5' exonuclease</fullName>
    </submittedName>
</protein>
<feature type="domain" description="Predicted 3'-5' exonuclease PolB-like" evidence="1">
    <location>
        <begin position="47"/>
        <end position="261"/>
    </location>
</feature>
<dbReference type="KEGG" id="tvr:TVD_04345"/>
<dbReference type="PATRIC" id="fig|106634.4.peg.887"/>
<keyword evidence="3" id="KW-1185">Reference proteome</keyword>
<dbReference type="InterPro" id="IPR036397">
    <property type="entry name" value="RNaseH_sf"/>
</dbReference>
<evidence type="ECO:0000313" key="2">
    <source>
        <dbReference type="EMBL" id="AKJ94647.1"/>
    </source>
</evidence>
<dbReference type="OrthoDB" id="13288at2"/>
<organism evidence="2 3">
    <name type="scientific">Thioalkalivibrio versutus</name>
    <dbReference type="NCBI Taxonomy" id="106634"/>
    <lineage>
        <taxon>Bacteria</taxon>
        <taxon>Pseudomonadati</taxon>
        <taxon>Pseudomonadota</taxon>
        <taxon>Gammaproteobacteria</taxon>
        <taxon>Chromatiales</taxon>
        <taxon>Ectothiorhodospiraceae</taxon>
        <taxon>Thioalkalivibrio</taxon>
    </lineage>
</organism>
<sequence>MSAPVLIFDLETVPDIEGARRLHDFEGLADHEVAEAMFALRRVQTGSEFLKHPLHRIVSIGVLYQGGDALKLSAFGREGEDGQTPSEAELLRQFFDVIDKRTPQLVSWNGGGFDLPVLHYRALVNGVQAPRYWEQGNDDREFRYNNYLSRFHWRHVDLMDVLAGFQGRAVTSLDMMASLLGFPGKLGMDGSKVWPAWRDGRQAEIHDYVEHDVLNTYLVWLRFEYMRGNLTDAALASRQQQLAEYLEGSGAAHHREFLDAWQPAGTDT</sequence>
<keyword evidence="2" id="KW-0540">Nuclease</keyword>
<keyword evidence="2" id="KW-0378">Hydrolase</keyword>
<dbReference type="SUPFAM" id="SSF53098">
    <property type="entry name" value="Ribonuclease H-like"/>
    <property type="match status" value="1"/>
</dbReference>
<accession>A0A0G3G5B1</accession>
<dbReference type="CDD" id="cd05782">
    <property type="entry name" value="DNA_polB_like1_exo"/>
    <property type="match status" value="1"/>
</dbReference>
<reference evidence="2 3" key="1">
    <citation type="submission" date="2015-04" db="EMBL/GenBank/DDBJ databases">
        <title>Complete Sequence for the Genome of the Thioalkalivibrio versutus D301.</title>
        <authorList>
            <person name="Mu T."/>
            <person name="Zhou J."/>
            <person name="Xu X."/>
        </authorList>
    </citation>
    <scope>NUCLEOTIDE SEQUENCE [LARGE SCALE GENOMIC DNA]</scope>
    <source>
        <strain evidence="2 3">D301</strain>
    </source>
</reference>
<proteinExistence type="predicted"/>
<dbReference type="Pfam" id="PF10108">
    <property type="entry name" value="DNA_pol_B_exo2"/>
    <property type="match status" value="1"/>
</dbReference>